<name>A0A7Z0QLZ2_9BRAD</name>
<dbReference type="Proteomes" id="UP000564836">
    <property type="component" value="Plasmid pBb323S2c"/>
</dbReference>
<dbReference type="EMBL" id="CP088279">
    <property type="protein sequence ID" value="UGX89797.1"/>
    <property type="molecule type" value="Genomic_DNA"/>
</dbReference>
<gene>
    <name evidence="2" type="ORF">G6321_00003110</name>
    <name evidence="1" type="ORF">G6321_55085</name>
</gene>
<sequence length="218" mass="24517">MAGFIDASGRRLLHELAACLFLVSCWIGTAAAQKGQFSGDLVLKVLSDGRTMELVQPFTYTDSGGVLWPVPAHTKVDGASIPSVFWSIVGAPYTGKYREASVIHDHYCATRSRHWKAVHRVFLDGMLARGVDRTQAQLMYLAVYRFGPRWDFDVDACFCRGCPTCANPILKRISMYTSEYKDAEFQELRNKLTSGRYTLEQLEDAADYQLNTDILKSR</sequence>
<proteinExistence type="predicted"/>
<geneLocation type="plasmid" evidence="2 3">
    <name>pBb323S2c</name>
</geneLocation>
<evidence type="ECO:0000313" key="1">
    <source>
        <dbReference type="EMBL" id="NYY96999.1"/>
    </source>
</evidence>
<reference evidence="1" key="2">
    <citation type="submission" date="2020-06" db="EMBL/GenBank/DDBJ databases">
        <title>Whole Genome Sequence of Bradyrhizobium sp. Strain 323S2.</title>
        <authorList>
            <person name="Bromfield E.S.P."/>
        </authorList>
    </citation>
    <scope>NUCLEOTIDE SEQUENCE [LARGE SCALE GENOMIC DNA]</scope>
    <source>
        <strain evidence="1">323S2</strain>
    </source>
</reference>
<evidence type="ECO:0000313" key="2">
    <source>
        <dbReference type="EMBL" id="UGX89797.1"/>
    </source>
</evidence>
<dbReference type="Pfam" id="PF07087">
    <property type="entry name" value="DUF1353"/>
    <property type="match status" value="1"/>
</dbReference>
<keyword evidence="2" id="KW-0614">Plasmid</keyword>
<organism evidence="1">
    <name type="scientific">Bradyrhizobium barranii subsp. barranii</name>
    <dbReference type="NCBI Taxonomy" id="2823807"/>
    <lineage>
        <taxon>Bacteria</taxon>
        <taxon>Pseudomonadati</taxon>
        <taxon>Pseudomonadota</taxon>
        <taxon>Alphaproteobacteria</taxon>
        <taxon>Hyphomicrobiales</taxon>
        <taxon>Nitrobacteraceae</taxon>
        <taxon>Bradyrhizobium</taxon>
        <taxon>Bradyrhizobium barranii</taxon>
    </lineage>
</organism>
<dbReference type="InterPro" id="IPR010767">
    <property type="entry name" value="Phage_CGC-2007_Cje0229"/>
</dbReference>
<dbReference type="RefSeq" id="WP_166354692.1">
    <property type="nucleotide sequence ID" value="NZ_CP049702.1"/>
</dbReference>
<protein>
    <submittedName>
        <fullName evidence="1">DUF1353 domain-containing protein</fullName>
    </submittedName>
</protein>
<evidence type="ECO:0000313" key="3">
    <source>
        <dbReference type="Proteomes" id="UP000564836"/>
    </source>
</evidence>
<reference evidence="2 3" key="1">
    <citation type="journal article" date="2017" name="Syst. Appl. Microbiol.">
        <title>Soybeans inoculated with root zone soils of Canadian native legumes harbour diverse and novel Bradyrhizobium spp. that possess agricultural potential.</title>
        <authorList>
            <person name="Bromfield E.S.P."/>
            <person name="Cloutier S."/>
            <person name="Tambong J.T."/>
            <person name="Tran Thi T.V."/>
        </authorList>
    </citation>
    <scope>NUCLEOTIDE SEQUENCE [LARGE SCALE GENOMIC DNA]</scope>
    <source>
        <strain evidence="2 3">323S2</strain>
    </source>
</reference>
<dbReference type="AlphaFoldDB" id="A0A7Z0QLZ2"/>
<reference evidence="2 3" key="3">
    <citation type="journal article" date="2022" name="Int. J. Syst. Evol. Microbiol.">
        <title>Strains of Bradyrhizobium barranii sp. nov. associated with legumes native to Canada are symbionts of soybeans and belong to different subspecies (subsp. barranii subsp. nov. and subsp. apii subsp. nov.) and symbiovars (sv. glycinearum and sv. septentrionale).</title>
        <authorList>
            <person name="Bromfield E.S.P."/>
            <person name="Cloutier S."/>
            <person name="Wasai-Hara S."/>
            <person name="Minamisawa K."/>
        </authorList>
    </citation>
    <scope>NUCLEOTIDE SEQUENCE [LARGE SCALE GENOMIC DNA]</scope>
    <source>
        <strain evidence="3">323S2</strain>
        <plasmid evidence="2 3">pBb323S2c</plasmid>
    </source>
</reference>
<dbReference type="EMBL" id="JACBFH010000005">
    <property type="protein sequence ID" value="NYY96999.1"/>
    <property type="molecule type" value="Genomic_DNA"/>
</dbReference>
<accession>A0A7Z0QLZ2</accession>